<dbReference type="OrthoDB" id="1493626at2"/>
<accession>A0A6N4SP59</accession>
<organism evidence="1 2">
    <name type="scientific">Cytophaga hutchinsonii (strain ATCC 33406 / DSM 1761 / CIP 103989 / NBRC 15051 / NCIMB 9469 / D465)</name>
    <dbReference type="NCBI Taxonomy" id="269798"/>
    <lineage>
        <taxon>Bacteria</taxon>
        <taxon>Pseudomonadati</taxon>
        <taxon>Bacteroidota</taxon>
        <taxon>Cytophagia</taxon>
        <taxon>Cytophagales</taxon>
        <taxon>Cytophagaceae</taxon>
        <taxon>Cytophaga</taxon>
    </lineage>
</organism>
<dbReference type="AlphaFoldDB" id="A0A6N4SP59"/>
<reference evidence="1 2" key="1">
    <citation type="journal article" date="2007" name="Appl. Environ. Microbiol.">
        <title>Genome sequence of the cellulolytic gliding bacterium Cytophaga hutchinsonii.</title>
        <authorList>
            <person name="Xie G."/>
            <person name="Bruce D.C."/>
            <person name="Challacombe J.F."/>
            <person name="Chertkov O."/>
            <person name="Detter J.C."/>
            <person name="Gilna P."/>
            <person name="Han C.S."/>
            <person name="Lucas S."/>
            <person name="Misra M."/>
            <person name="Myers G.L."/>
            <person name="Richardson P."/>
            <person name="Tapia R."/>
            <person name="Thayer N."/>
            <person name="Thompson L.S."/>
            <person name="Brettin T.S."/>
            <person name="Henrissat B."/>
            <person name="Wilson D.B."/>
            <person name="McBride M.J."/>
        </authorList>
    </citation>
    <scope>NUCLEOTIDE SEQUENCE [LARGE SCALE GENOMIC DNA]</scope>
    <source>
        <strain evidence="2">ATCC 33406 / DSM 1761 / CIP 103989 / NBRC 15051 / NCIMB 9469 / D465</strain>
    </source>
</reference>
<keyword evidence="2" id="KW-1185">Reference proteome</keyword>
<name>A0A6N4SP59_CYTH3</name>
<sequence>MTFDTNTITAFLTGSVVTLIIREIFNQINRKVDFNRDLKKITYQRKLEKAESAVAYYWTYLNKAIEMKKSMETIHKALNEIDETKLDIRIITETLNKNSKTLDLLSGDKYFDINGIHLYFDLEDEKSWSEEDLGKLCDCLAEMNYRGNDVEFWTSLYNSHLDSNEQLADQYWSKMKEFLPDYLNSLQKFIDLLEKNRQATYLIFKKIKKQIEN</sequence>
<protein>
    <submittedName>
        <fullName evidence="1">Uncharacterized protein</fullName>
    </submittedName>
</protein>
<dbReference type="RefSeq" id="WP_011584219.1">
    <property type="nucleotide sequence ID" value="NC_008255.1"/>
</dbReference>
<dbReference type="EMBL" id="CP000383">
    <property type="protein sequence ID" value="ABG58103.1"/>
    <property type="molecule type" value="Genomic_DNA"/>
</dbReference>
<evidence type="ECO:0000313" key="1">
    <source>
        <dbReference type="EMBL" id="ABG58103.1"/>
    </source>
</evidence>
<proteinExistence type="predicted"/>
<dbReference type="KEGG" id="chu:CHU_0816"/>
<dbReference type="Proteomes" id="UP000001822">
    <property type="component" value="Chromosome"/>
</dbReference>
<evidence type="ECO:0000313" key="2">
    <source>
        <dbReference type="Proteomes" id="UP000001822"/>
    </source>
</evidence>
<gene>
    <name evidence="1" type="ordered locus">CHU_0816</name>
</gene>